<dbReference type="InterPro" id="IPR036291">
    <property type="entry name" value="NAD(P)-bd_dom_sf"/>
</dbReference>
<gene>
    <name evidence="3" type="ORF">EDM56_22615</name>
</gene>
<evidence type="ECO:0000313" key="4">
    <source>
        <dbReference type="Proteomes" id="UP000271031"/>
    </source>
</evidence>
<dbReference type="SUPFAM" id="SSF51735">
    <property type="entry name" value="NAD(P)-binding Rossmann-fold domains"/>
    <property type="match status" value="1"/>
</dbReference>
<dbReference type="Proteomes" id="UP000271031">
    <property type="component" value="Unassembled WGS sequence"/>
</dbReference>
<reference evidence="3 4" key="1">
    <citation type="submission" date="2018-10" db="EMBL/GenBank/DDBJ databases">
        <title>Phylogenomics of Brevibacillus.</title>
        <authorList>
            <person name="Dunlap C."/>
        </authorList>
    </citation>
    <scope>NUCLEOTIDE SEQUENCE [LARGE SCALE GENOMIC DNA]</scope>
    <source>
        <strain evidence="3 4">JCM 15716</strain>
    </source>
</reference>
<name>A0A3M8D3P9_9BACL</name>
<dbReference type="Pfam" id="PF16653">
    <property type="entry name" value="Sacchrp_dh_C"/>
    <property type="match status" value="1"/>
</dbReference>
<dbReference type="InterPro" id="IPR032095">
    <property type="entry name" value="Sacchrp_dh-like_C"/>
</dbReference>
<evidence type="ECO:0000259" key="1">
    <source>
        <dbReference type="Pfam" id="PF03435"/>
    </source>
</evidence>
<evidence type="ECO:0000313" key="3">
    <source>
        <dbReference type="EMBL" id="RNB82704.1"/>
    </source>
</evidence>
<sequence>MSSKLKVAVLGVGGVGQVCADELVKSDYLDKLVLGDIATGPAELLADELRGLTSATIEVYQVDASNTDSVASILHDIDLVLHAGLPEFNFNVMEACLRTKTSYIDMASVSPAGLKEQLSWDQKFKDAGILGIMGLGCDPGFSNIAARYAVDQMDTVESISIRDGDNSEVDYDGFCTYFSPQTAISECLAKPNYWTAEQGEQFYPTPFANKEEFEFPEPIGWLDTYNVEHEESTTLGETIGRAKGCKYVDFKYALHPEFVNTLQVLSYLGLDDDEKISVKGVSVAPRDVVVTTMPKPADLAGKIHGYSCVGAFVKGTQGNHKLEMFVYTMANHDEVFQKTEFQATVWQTGVPPIAAVDLIAEGKLTLKGCIPSELIDPVPFFERLKARGMEWNVITKTSPLLKMASNI</sequence>
<dbReference type="Pfam" id="PF03435">
    <property type="entry name" value="Sacchrp_dh_NADP"/>
    <property type="match status" value="1"/>
</dbReference>
<dbReference type="AlphaFoldDB" id="A0A3M8D3P9"/>
<organism evidence="3 4">
    <name type="scientific">Brevibacillus fluminis</name>
    <dbReference type="NCBI Taxonomy" id="511487"/>
    <lineage>
        <taxon>Bacteria</taxon>
        <taxon>Bacillati</taxon>
        <taxon>Bacillota</taxon>
        <taxon>Bacilli</taxon>
        <taxon>Bacillales</taxon>
        <taxon>Paenibacillaceae</taxon>
        <taxon>Brevibacillus</taxon>
    </lineage>
</organism>
<protein>
    <submittedName>
        <fullName evidence="3">Saccharopine dehydrogenase-like oxidoreductase</fullName>
    </submittedName>
</protein>
<comment type="caution">
    <text evidence="3">The sequence shown here is derived from an EMBL/GenBank/DDBJ whole genome shotgun (WGS) entry which is preliminary data.</text>
</comment>
<dbReference type="Gene3D" id="3.30.360.10">
    <property type="entry name" value="Dihydrodipicolinate Reductase, domain 2"/>
    <property type="match status" value="1"/>
</dbReference>
<accession>A0A3M8D3P9</accession>
<evidence type="ECO:0000259" key="2">
    <source>
        <dbReference type="Pfam" id="PF16653"/>
    </source>
</evidence>
<dbReference type="InterPro" id="IPR005097">
    <property type="entry name" value="Sacchrp_dh_NADP-bd"/>
</dbReference>
<dbReference type="RefSeq" id="WP_122920201.1">
    <property type="nucleotide sequence ID" value="NZ_RHHQ01000019.1"/>
</dbReference>
<dbReference type="PANTHER" id="PTHR43796">
    <property type="entry name" value="CARBOXYNORSPERMIDINE SYNTHASE"/>
    <property type="match status" value="1"/>
</dbReference>
<feature type="domain" description="Saccharopine dehydrogenase-like C-terminal" evidence="2">
    <location>
        <begin position="136"/>
        <end position="388"/>
    </location>
</feature>
<dbReference type="OrthoDB" id="9769367at2"/>
<proteinExistence type="predicted"/>
<dbReference type="Gene3D" id="3.40.50.720">
    <property type="entry name" value="NAD(P)-binding Rossmann-like Domain"/>
    <property type="match status" value="1"/>
</dbReference>
<keyword evidence="4" id="KW-1185">Reference proteome</keyword>
<dbReference type="EMBL" id="RHHQ01000019">
    <property type="protein sequence ID" value="RNB82704.1"/>
    <property type="molecule type" value="Genomic_DNA"/>
</dbReference>
<dbReference type="PANTHER" id="PTHR43796:SF2">
    <property type="entry name" value="CARBOXYNORSPERMIDINE SYNTHASE"/>
    <property type="match status" value="1"/>
</dbReference>
<feature type="domain" description="Saccharopine dehydrogenase NADP binding" evidence="1">
    <location>
        <begin position="7"/>
        <end position="130"/>
    </location>
</feature>